<gene>
    <name evidence="2" type="ORF">AXF42_Ash020108</name>
</gene>
<sequence>MISQEDALRISSPISNEEIITAINSLGNNKAPGIDDITSSFLKGYWSATSSDVLTVVHHFFSYGSMPKRWKDTLVVLIPKVQGAKLPSQFRSISLYTIIYKVITKILINQVKDVLNSLISQEQGAFVPGRGIADNCLLAQEILQKLASLKSSTGYMSIKVDMEQAYDRMR</sequence>
<dbReference type="InterPro" id="IPR000477">
    <property type="entry name" value="RT_dom"/>
</dbReference>
<dbReference type="Pfam" id="PF00078">
    <property type="entry name" value="RVT_1"/>
    <property type="match status" value="1"/>
</dbReference>
<evidence type="ECO:0000313" key="3">
    <source>
        <dbReference type="Proteomes" id="UP000236161"/>
    </source>
</evidence>
<dbReference type="EMBL" id="KZ452028">
    <property type="protein sequence ID" value="PKA50163.1"/>
    <property type="molecule type" value="Genomic_DNA"/>
</dbReference>
<dbReference type="Proteomes" id="UP000236161">
    <property type="component" value="Unassembled WGS sequence"/>
</dbReference>
<dbReference type="SUPFAM" id="SSF56672">
    <property type="entry name" value="DNA/RNA polymerases"/>
    <property type="match status" value="1"/>
</dbReference>
<accession>A0A2I0A3S0</accession>
<dbReference type="STRING" id="1088818.A0A2I0A3S0"/>
<proteinExistence type="predicted"/>
<name>A0A2I0A3S0_9ASPA</name>
<dbReference type="OrthoDB" id="783377at2759"/>
<evidence type="ECO:0000313" key="2">
    <source>
        <dbReference type="EMBL" id="PKA50163.1"/>
    </source>
</evidence>
<dbReference type="InterPro" id="IPR043502">
    <property type="entry name" value="DNA/RNA_pol_sf"/>
</dbReference>
<reference evidence="2 3" key="1">
    <citation type="journal article" date="2017" name="Nature">
        <title>The Apostasia genome and the evolution of orchids.</title>
        <authorList>
            <person name="Zhang G.Q."/>
            <person name="Liu K.W."/>
            <person name="Li Z."/>
            <person name="Lohaus R."/>
            <person name="Hsiao Y.Y."/>
            <person name="Niu S.C."/>
            <person name="Wang J.Y."/>
            <person name="Lin Y.C."/>
            <person name="Xu Q."/>
            <person name="Chen L.J."/>
            <person name="Yoshida K."/>
            <person name="Fujiwara S."/>
            <person name="Wang Z.W."/>
            <person name="Zhang Y.Q."/>
            <person name="Mitsuda N."/>
            <person name="Wang M."/>
            <person name="Liu G.H."/>
            <person name="Pecoraro L."/>
            <person name="Huang H.X."/>
            <person name="Xiao X.J."/>
            <person name="Lin M."/>
            <person name="Wu X.Y."/>
            <person name="Wu W.L."/>
            <person name="Chen Y.Y."/>
            <person name="Chang S.B."/>
            <person name="Sakamoto S."/>
            <person name="Ohme-Takagi M."/>
            <person name="Yagi M."/>
            <person name="Zeng S.J."/>
            <person name="Shen C.Y."/>
            <person name="Yeh C.M."/>
            <person name="Luo Y.B."/>
            <person name="Tsai W.C."/>
            <person name="Van de Peer Y."/>
            <person name="Liu Z.J."/>
        </authorList>
    </citation>
    <scope>NUCLEOTIDE SEQUENCE [LARGE SCALE GENOMIC DNA]</scope>
    <source>
        <strain evidence="3">cv. Shenzhen</strain>
        <tissue evidence="2">Stem</tissue>
    </source>
</reference>
<evidence type="ECO:0000259" key="1">
    <source>
        <dbReference type="Pfam" id="PF00078"/>
    </source>
</evidence>
<feature type="domain" description="Reverse transcriptase" evidence="1">
    <location>
        <begin position="78"/>
        <end position="169"/>
    </location>
</feature>
<dbReference type="AlphaFoldDB" id="A0A2I0A3S0"/>
<organism evidence="2 3">
    <name type="scientific">Apostasia shenzhenica</name>
    <dbReference type="NCBI Taxonomy" id="1088818"/>
    <lineage>
        <taxon>Eukaryota</taxon>
        <taxon>Viridiplantae</taxon>
        <taxon>Streptophyta</taxon>
        <taxon>Embryophyta</taxon>
        <taxon>Tracheophyta</taxon>
        <taxon>Spermatophyta</taxon>
        <taxon>Magnoliopsida</taxon>
        <taxon>Liliopsida</taxon>
        <taxon>Asparagales</taxon>
        <taxon>Orchidaceae</taxon>
        <taxon>Apostasioideae</taxon>
        <taxon>Apostasia</taxon>
    </lineage>
</organism>
<keyword evidence="3" id="KW-1185">Reference proteome</keyword>
<dbReference type="PANTHER" id="PTHR19446">
    <property type="entry name" value="REVERSE TRANSCRIPTASES"/>
    <property type="match status" value="1"/>
</dbReference>
<protein>
    <recommendedName>
        <fullName evidence="1">Reverse transcriptase domain-containing protein</fullName>
    </recommendedName>
</protein>